<keyword evidence="3" id="KW-1185">Reference proteome</keyword>
<gene>
    <name evidence="2" type="ORF">TNCV_4845101</name>
</gene>
<feature type="region of interest" description="Disordered" evidence="1">
    <location>
        <begin position="1"/>
        <end position="21"/>
    </location>
</feature>
<evidence type="ECO:0000313" key="3">
    <source>
        <dbReference type="Proteomes" id="UP000887159"/>
    </source>
</evidence>
<dbReference type="EMBL" id="BMAU01021435">
    <property type="protein sequence ID" value="GFY36138.1"/>
    <property type="molecule type" value="Genomic_DNA"/>
</dbReference>
<evidence type="ECO:0000313" key="2">
    <source>
        <dbReference type="EMBL" id="GFY36138.1"/>
    </source>
</evidence>
<dbReference type="AlphaFoldDB" id="A0A8X7BM34"/>
<dbReference type="Proteomes" id="UP000887159">
    <property type="component" value="Unassembled WGS sequence"/>
</dbReference>
<proteinExistence type="predicted"/>
<comment type="caution">
    <text evidence="2">The sequence shown here is derived from an EMBL/GenBank/DDBJ whole genome shotgun (WGS) entry which is preliminary data.</text>
</comment>
<sequence length="108" mass="11964">MAGLETNDCRTSSNKSRVLSMSTEATTIRTLRSFTAVPGLSYTSDFSCAQKMKSKRLGSRDSLGQAADQKNGWNTRLANSDAVNVRSSEREQFFGEIFSKSEKREKAL</sequence>
<feature type="compositionally biased region" description="Polar residues" evidence="1">
    <location>
        <begin position="9"/>
        <end position="21"/>
    </location>
</feature>
<reference evidence="2" key="1">
    <citation type="submission" date="2020-08" db="EMBL/GenBank/DDBJ databases">
        <title>Multicomponent nature underlies the extraordinary mechanical properties of spider dragline silk.</title>
        <authorList>
            <person name="Kono N."/>
            <person name="Nakamura H."/>
            <person name="Mori M."/>
            <person name="Yoshida Y."/>
            <person name="Ohtoshi R."/>
            <person name="Malay A.D."/>
            <person name="Moran D.A.P."/>
            <person name="Tomita M."/>
            <person name="Numata K."/>
            <person name="Arakawa K."/>
        </authorList>
    </citation>
    <scope>NUCLEOTIDE SEQUENCE</scope>
</reference>
<name>A0A8X7BM34_TRICX</name>
<protein>
    <submittedName>
        <fullName evidence="2">Uncharacterized protein</fullName>
    </submittedName>
</protein>
<accession>A0A8X7BM34</accession>
<evidence type="ECO:0000256" key="1">
    <source>
        <dbReference type="SAM" id="MobiDB-lite"/>
    </source>
</evidence>
<organism evidence="2 3">
    <name type="scientific">Trichonephila clavipes</name>
    <name type="common">Golden silk orbweaver</name>
    <name type="synonym">Nephila clavipes</name>
    <dbReference type="NCBI Taxonomy" id="2585209"/>
    <lineage>
        <taxon>Eukaryota</taxon>
        <taxon>Metazoa</taxon>
        <taxon>Ecdysozoa</taxon>
        <taxon>Arthropoda</taxon>
        <taxon>Chelicerata</taxon>
        <taxon>Arachnida</taxon>
        <taxon>Araneae</taxon>
        <taxon>Araneomorphae</taxon>
        <taxon>Entelegynae</taxon>
        <taxon>Araneoidea</taxon>
        <taxon>Nephilidae</taxon>
        <taxon>Trichonephila</taxon>
    </lineage>
</organism>